<proteinExistence type="inferred from homology"/>
<feature type="compositionally biased region" description="Basic residues" evidence="4">
    <location>
        <begin position="538"/>
        <end position="563"/>
    </location>
</feature>
<dbReference type="RefSeq" id="XP_041134633.1">
    <property type="nucleotide sequence ID" value="XM_041283681.1"/>
</dbReference>
<dbReference type="EMBL" id="CP063130">
    <property type="protein sequence ID" value="QOU18139.1"/>
    <property type="molecule type" value="Genomic_DNA"/>
</dbReference>
<dbReference type="KEGG" id="bbrx:BRETT_005199"/>
<feature type="region of interest" description="Disordered" evidence="4">
    <location>
        <begin position="436"/>
        <end position="459"/>
    </location>
</feature>
<reference evidence="6" key="1">
    <citation type="submission" date="2020-10" db="EMBL/GenBank/DDBJ databases">
        <authorList>
            <person name="Palmer J.M."/>
        </authorList>
    </citation>
    <scope>NUCLEOTIDE SEQUENCE</scope>
    <source>
        <strain evidence="6">UCD 2041</strain>
    </source>
</reference>
<comment type="subcellular location">
    <subcellularLocation>
        <location evidence="1">Nucleus</location>
    </subcellularLocation>
</comment>
<feature type="compositionally biased region" description="Acidic residues" evidence="4">
    <location>
        <begin position="315"/>
        <end position="358"/>
    </location>
</feature>
<reference evidence="6" key="2">
    <citation type="journal article" name="BMC Genomics">
        <title>New genome assemblies reveal patterns of domestication and adaptation across Brettanomyces (Dekkera) species.</title>
        <authorList>
            <person name="Roach M.J."/>
            <person name="Borneman A.R."/>
        </authorList>
    </citation>
    <scope>NUCLEOTIDE SEQUENCE</scope>
    <source>
        <strain evidence="6">UCD 2041</strain>
    </source>
</reference>
<protein>
    <recommendedName>
        <fullName evidence="5">Sas10 C-terminal domain-containing protein</fullName>
    </recommendedName>
</protein>
<evidence type="ECO:0000259" key="5">
    <source>
        <dbReference type="Pfam" id="PF09368"/>
    </source>
</evidence>
<evidence type="ECO:0000256" key="2">
    <source>
        <dbReference type="ARBA" id="ARBA00010979"/>
    </source>
</evidence>
<comment type="similarity">
    <text evidence="2">Belongs to the SAS10 family.</text>
</comment>
<feature type="compositionally biased region" description="Acidic residues" evidence="4">
    <location>
        <begin position="39"/>
        <end position="50"/>
    </location>
</feature>
<dbReference type="AlphaFoldDB" id="A0A871QZ81"/>
<feature type="domain" description="Sas10 C-terminal" evidence="5">
    <location>
        <begin position="519"/>
        <end position="592"/>
    </location>
</feature>
<dbReference type="Proteomes" id="UP000663131">
    <property type="component" value="Chromosome 2"/>
</dbReference>
<evidence type="ECO:0000256" key="1">
    <source>
        <dbReference type="ARBA" id="ARBA00004123"/>
    </source>
</evidence>
<accession>A0A871QZ81</accession>
<evidence type="ECO:0000313" key="7">
    <source>
        <dbReference type="Proteomes" id="UP000663131"/>
    </source>
</evidence>
<organism evidence="6 7">
    <name type="scientific">Dekkera bruxellensis</name>
    <name type="common">Brettanomyces custersii</name>
    <dbReference type="NCBI Taxonomy" id="5007"/>
    <lineage>
        <taxon>Eukaryota</taxon>
        <taxon>Fungi</taxon>
        <taxon>Dikarya</taxon>
        <taxon>Ascomycota</taxon>
        <taxon>Saccharomycotina</taxon>
        <taxon>Pichiomycetes</taxon>
        <taxon>Pichiales</taxon>
        <taxon>Pichiaceae</taxon>
        <taxon>Brettanomyces</taxon>
    </lineage>
</organism>
<dbReference type="GeneID" id="64577122"/>
<feature type="compositionally biased region" description="Basic and acidic residues" evidence="4">
    <location>
        <begin position="22"/>
        <end position="36"/>
    </location>
</feature>
<dbReference type="OrthoDB" id="1924577at2759"/>
<evidence type="ECO:0000256" key="4">
    <source>
        <dbReference type="SAM" id="MobiDB-lite"/>
    </source>
</evidence>
<feature type="compositionally biased region" description="Acidic residues" evidence="4">
    <location>
        <begin position="130"/>
        <end position="143"/>
    </location>
</feature>
<name>A0A871QZ81_DEKBR</name>
<dbReference type="InterPro" id="IPR018972">
    <property type="entry name" value="Sas10_C_dom"/>
</dbReference>
<evidence type="ECO:0000256" key="3">
    <source>
        <dbReference type="ARBA" id="ARBA00023242"/>
    </source>
</evidence>
<dbReference type="GO" id="GO:0000462">
    <property type="term" value="P:maturation of SSU-rRNA from tricistronic rRNA transcript (SSU-rRNA, 5.8S rRNA, LSU-rRNA)"/>
    <property type="evidence" value="ECO:0007669"/>
    <property type="project" value="TreeGrafter"/>
</dbReference>
<gene>
    <name evidence="6" type="ORF">BRETT_005199</name>
</gene>
<sequence length="593" mass="67598">MAGHKKQKEPLPEDLGMDDVDEFAKEQEKIELEKAGWDGQDDVSEEESDSEQAVMNIKDSGDEDDEDAKAEIEAYRKKLQGPVDEDEEAYFVDQGEPEKYLEDGSGSGKALNGQEADDEAWGDSKGEYYGAEDLDEEDEEDAKETEKEALRIQKKHLEDLSMEDYMIDETIDEWKSGNKGKEDSQGKDEALKSKDLSQVDAITRKKLFKRRYPEFIPLTKEYKKLKSALSGLTERRDGKNEVVEIKFATLSSYLGIVATYFALFLSKLQAEEQFSMKNEPIMTSIVQSRQIWYQAKDLPEDLVEDTDDEGRNEADEGVNEDVGADDEDVGGNDEDVGGNNDDDVSEDANGVNDDDDDMLNFHLSGKQEIKHLKPKNLEDIDEVDAEEKRHRKRTLGFYTSKIDQREKKKFTKFQGDEDIPYKERLFERQQRLIEEARKRGDRGNKNAPGADLDDEDMNEDDMKIANSVNGTENASGEEYYEKVKSQKAARKAARRHAHEEAVKAARSGKLAELSENMDENGKRAINYQILKNRGLTKKRKKENRNARVKKRRKFAKAQKKLKSVRAVYQTPEGPYQGEKSGIKKNISRSVKLV</sequence>
<dbReference type="PANTHER" id="PTHR13237:SF8">
    <property type="entry name" value="SOMETHING ABOUT SILENCING PROTEIN 10"/>
    <property type="match status" value="1"/>
</dbReference>
<dbReference type="Pfam" id="PF09368">
    <property type="entry name" value="Sas10"/>
    <property type="match status" value="1"/>
</dbReference>
<keyword evidence="3" id="KW-0539">Nucleus</keyword>
<feature type="region of interest" description="Disordered" evidence="4">
    <location>
        <begin position="538"/>
        <end position="593"/>
    </location>
</feature>
<evidence type="ECO:0000313" key="6">
    <source>
        <dbReference type="EMBL" id="QOU18139.1"/>
    </source>
</evidence>
<feature type="region of interest" description="Disordered" evidence="4">
    <location>
        <begin position="304"/>
        <end position="359"/>
    </location>
</feature>
<dbReference type="PANTHER" id="PTHR13237">
    <property type="entry name" value="SOMETHING ABOUT SILENCING PROTEIN 10-RELATED"/>
    <property type="match status" value="1"/>
</dbReference>
<feature type="region of interest" description="Disordered" evidence="4">
    <location>
        <begin position="1"/>
        <end position="148"/>
    </location>
</feature>
<dbReference type="GO" id="GO:0032040">
    <property type="term" value="C:small-subunit processome"/>
    <property type="evidence" value="ECO:0007669"/>
    <property type="project" value="TreeGrafter"/>
</dbReference>